<dbReference type="GO" id="GO:0004668">
    <property type="term" value="F:protein-arginine deiminase activity"/>
    <property type="evidence" value="ECO:0007669"/>
    <property type="project" value="InterPro"/>
</dbReference>
<dbReference type="Gene3D" id="3.75.10.10">
    <property type="entry name" value="L-arginine/glycine Amidinotransferase, Chain A"/>
    <property type="match status" value="1"/>
</dbReference>
<proteinExistence type="predicted"/>
<evidence type="ECO:0000313" key="3">
    <source>
        <dbReference type="Proteomes" id="UP000295814"/>
    </source>
</evidence>
<keyword evidence="1" id="KW-0378">Hydrolase</keyword>
<keyword evidence="3" id="KW-1185">Reference proteome</keyword>
<gene>
    <name evidence="2" type="ORF">E1J38_009055</name>
</gene>
<dbReference type="EMBL" id="SMZJ02000004">
    <property type="protein sequence ID" value="TWO32997.1"/>
    <property type="molecule type" value="Genomic_DNA"/>
</dbReference>
<dbReference type="InterPro" id="IPR007466">
    <property type="entry name" value="Peptidyl-Arg-deiminase_porph"/>
</dbReference>
<reference evidence="2 3" key="1">
    <citation type="submission" date="2019-03" db="EMBL/GenBank/DDBJ databases">
        <authorList>
            <person name="Zhong Y.L."/>
        </authorList>
    </citation>
    <scope>NUCLEOTIDE SEQUENCE [LARGE SCALE GENOMIC DNA]</scope>
    <source>
        <strain evidence="2 3">W255</strain>
    </source>
</reference>
<reference evidence="2 3" key="2">
    <citation type="submission" date="2019-07" db="EMBL/GenBank/DDBJ databases">
        <title>Seonamhaeicola sp. W255 draft genome.</title>
        <authorList>
            <person name="Zhang X.-Y."/>
            <person name="Zhang R."/>
            <person name="Zhong Y.-L."/>
            <person name="Du Z.-J."/>
        </authorList>
    </citation>
    <scope>NUCLEOTIDE SEQUENCE [LARGE SCALE GENOMIC DNA]</scope>
    <source>
        <strain evidence="2 3">W255</strain>
    </source>
</reference>
<protein>
    <submittedName>
        <fullName evidence="2">Agmatine deiminase family protein</fullName>
    </submittedName>
</protein>
<evidence type="ECO:0000256" key="1">
    <source>
        <dbReference type="ARBA" id="ARBA00022801"/>
    </source>
</evidence>
<dbReference type="PANTHER" id="PTHR31377:SF0">
    <property type="entry name" value="AGMATINE DEIMINASE-RELATED"/>
    <property type="match status" value="1"/>
</dbReference>
<dbReference type="Pfam" id="PF04371">
    <property type="entry name" value="PAD_porph"/>
    <property type="match status" value="1"/>
</dbReference>
<dbReference type="Proteomes" id="UP000295814">
    <property type="component" value="Unassembled WGS sequence"/>
</dbReference>
<dbReference type="AlphaFoldDB" id="A0A562YEB9"/>
<dbReference type="RefSeq" id="WP_133356658.1">
    <property type="nucleotide sequence ID" value="NZ_SMZJ02000004.1"/>
</dbReference>
<dbReference type="GO" id="GO:0009446">
    <property type="term" value="P:putrescine biosynthetic process"/>
    <property type="evidence" value="ECO:0007669"/>
    <property type="project" value="InterPro"/>
</dbReference>
<sequence>MKRKIIVLIGLVLAISLAWYFITLDRDYQPSTDFDETESHLLVWSPYHRNTYRNFIKNLAEDDHVILFVPDTIDSDSLFNELKLFGVNMDNILLQTINSADIWIRDFGPLFLLNKSGKFKTISFNYHNSKRNTFPYEYQNLFKERLRASKLVSVGGARELNGKGLAILVEKHEMANNPKLTKEQIGKELKKKLGVKKIIWLKSGLPQDELRAVKPFLDSIYTNGAGNHIDSFCRFISPNTVLLAKVDSSELITNPIMKIAHERLEENYAILKNASDHDGNPLNIIRVPMAPLLFEIEAYENETRTFIRSTSYLNFIITKNKVIVPSYAQHLGSDYAIAKDAEIEVIFKSIFPEKKIVMLDCIELNRNGGGFHCITINKPKKRKEKKQLNYFINFSL</sequence>
<comment type="caution">
    <text evidence="2">The sequence shown here is derived from an EMBL/GenBank/DDBJ whole genome shotgun (WGS) entry which is preliminary data.</text>
</comment>
<name>A0A562YEB9_9FLAO</name>
<evidence type="ECO:0000313" key="2">
    <source>
        <dbReference type="EMBL" id="TWO32997.1"/>
    </source>
</evidence>
<dbReference type="GO" id="GO:0047632">
    <property type="term" value="F:agmatine deiminase activity"/>
    <property type="evidence" value="ECO:0007669"/>
    <property type="project" value="TreeGrafter"/>
</dbReference>
<dbReference type="PANTHER" id="PTHR31377">
    <property type="entry name" value="AGMATINE DEIMINASE-RELATED"/>
    <property type="match status" value="1"/>
</dbReference>
<dbReference type="SUPFAM" id="SSF55909">
    <property type="entry name" value="Pentein"/>
    <property type="match status" value="1"/>
</dbReference>
<accession>A0A562YEB9</accession>
<dbReference type="OrthoDB" id="9808013at2"/>
<organism evidence="2 3">
    <name type="scientific">Seonamhaeicola sediminis</name>
    <dbReference type="NCBI Taxonomy" id="2528206"/>
    <lineage>
        <taxon>Bacteria</taxon>
        <taxon>Pseudomonadati</taxon>
        <taxon>Bacteroidota</taxon>
        <taxon>Flavobacteriia</taxon>
        <taxon>Flavobacteriales</taxon>
        <taxon>Flavobacteriaceae</taxon>
    </lineage>
</organism>